<dbReference type="PANTHER" id="PTHR37185:SF3">
    <property type="entry name" value="MEMBRANE PROTEIN"/>
    <property type="match status" value="1"/>
</dbReference>
<keyword evidence="1" id="KW-0812">Transmembrane</keyword>
<evidence type="ECO:0000313" key="3">
    <source>
        <dbReference type="Proteomes" id="UP000231322"/>
    </source>
</evidence>
<evidence type="ECO:0000256" key="1">
    <source>
        <dbReference type="SAM" id="Phobius"/>
    </source>
</evidence>
<dbReference type="AlphaFoldDB" id="A0A2G7HF10"/>
<feature type="transmembrane region" description="Helical" evidence="1">
    <location>
        <begin position="224"/>
        <end position="244"/>
    </location>
</feature>
<feature type="transmembrane region" description="Helical" evidence="1">
    <location>
        <begin position="54"/>
        <end position="72"/>
    </location>
</feature>
<organism evidence="2 3">
    <name type="scientific">Clostridium combesii</name>
    <dbReference type="NCBI Taxonomy" id="39481"/>
    <lineage>
        <taxon>Bacteria</taxon>
        <taxon>Bacillati</taxon>
        <taxon>Bacillota</taxon>
        <taxon>Clostridia</taxon>
        <taxon>Eubacteriales</taxon>
        <taxon>Clostridiaceae</taxon>
        <taxon>Clostridium</taxon>
    </lineage>
</organism>
<comment type="caution">
    <text evidence="2">The sequence shown here is derived from an EMBL/GenBank/DDBJ whole genome shotgun (WGS) entry which is preliminary data.</text>
</comment>
<dbReference type="EMBL" id="PEIK01000011">
    <property type="protein sequence ID" value="PIH03316.1"/>
    <property type="molecule type" value="Genomic_DNA"/>
</dbReference>
<keyword evidence="3" id="KW-1185">Reference proteome</keyword>
<feature type="transmembrane region" description="Helical" evidence="1">
    <location>
        <begin position="289"/>
        <end position="308"/>
    </location>
</feature>
<gene>
    <name evidence="2" type="ORF">CS538_13210</name>
</gene>
<feature type="transmembrane region" description="Helical" evidence="1">
    <location>
        <begin position="183"/>
        <end position="203"/>
    </location>
</feature>
<keyword evidence="1" id="KW-0472">Membrane</keyword>
<keyword evidence="1" id="KW-1133">Transmembrane helix</keyword>
<proteinExistence type="predicted"/>
<evidence type="ECO:0000313" key="2">
    <source>
        <dbReference type="EMBL" id="PIH03316.1"/>
    </source>
</evidence>
<evidence type="ECO:0008006" key="4">
    <source>
        <dbReference type="Google" id="ProtNLM"/>
    </source>
</evidence>
<name>A0A2G7HF10_9CLOT</name>
<dbReference type="Pfam" id="PF09991">
    <property type="entry name" value="DUF2232"/>
    <property type="match status" value="1"/>
</dbReference>
<feature type="transmembrane region" description="Helical" evidence="1">
    <location>
        <begin position="256"/>
        <end position="277"/>
    </location>
</feature>
<sequence>MYNKQNKTNSLVEAGLIVALMIVLIMLNLYFPIFTVFGSFILPIPIAVLYMRQDYKITIWAILVTGVITMLINNPITALTTTISFGIMGFLLGYCIKKEKSIFITIVILAAGFLLSNIMIFFIYFSFIDKRGIIGYINENINIIKESMELTKEFYSKAGVSKDKLQQIDQVFGSLNLDSMLKMLPVALIIIAFLSAFLNYAVTKKVLMKLGYKNVKSLPSISKIYVNVRLVTIVAIGLLIGAVLKRKTIGLGDYFFITASYLLIILLLIDGISTFIYYMRNKFKISKGILIFIFLMTLGPLYIIYFYLGLADIMIDFRKLDPFRQYKNNKSGEL</sequence>
<dbReference type="PANTHER" id="PTHR37185">
    <property type="entry name" value="MEMBRANE PROTEIN"/>
    <property type="match status" value="1"/>
</dbReference>
<dbReference type="InterPro" id="IPR018710">
    <property type="entry name" value="DUF2232"/>
</dbReference>
<protein>
    <recommendedName>
        <fullName evidence="4">DUF2232 domain-containing protein</fullName>
    </recommendedName>
</protein>
<feature type="transmembrane region" description="Helical" evidence="1">
    <location>
        <begin position="16"/>
        <end position="42"/>
    </location>
</feature>
<feature type="transmembrane region" description="Helical" evidence="1">
    <location>
        <begin position="78"/>
        <end position="96"/>
    </location>
</feature>
<feature type="transmembrane region" description="Helical" evidence="1">
    <location>
        <begin position="103"/>
        <end position="127"/>
    </location>
</feature>
<dbReference type="RefSeq" id="WP_099839748.1">
    <property type="nucleotide sequence ID" value="NZ_PEIK01000011.1"/>
</dbReference>
<dbReference type="Proteomes" id="UP000231322">
    <property type="component" value="Unassembled WGS sequence"/>
</dbReference>
<reference evidence="2 3" key="1">
    <citation type="submission" date="2017-10" db="EMBL/GenBank/DDBJ databases">
        <title>Reclassification of Eubacterium combesii and discrepancies in the nomenclature of botulinum neurotoxin producing clostridia. Request for an Opinion.</title>
        <authorList>
            <person name="Dobritsa A.P."/>
            <person name="Kutumbaka K.K."/>
            <person name="Samadpour M."/>
        </authorList>
    </citation>
    <scope>NUCLEOTIDE SEQUENCE [LARGE SCALE GENOMIC DNA]</scope>
    <source>
        <strain evidence="2 3">DSM 20696</strain>
    </source>
</reference>
<accession>A0A2G7HF10</accession>